<gene>
    <name evidence="2" type="ORF">NKI36_03370</name>
</gene>
<protein>
    <submittedName>
        <fullName evidence="2">Uncharacterized protein</fullName>
    </submittedName>
</protein>
<keyword evidence="1" id="KW-0732">Signal</keyword>
<accession>A0ABV1YTN4</accession>
<comment type="caution">
    <text evidence="2">The sequence shown here is derived from an EMBL/GenBank/DDBJ whole genome shotgun (WGS) entry which is preliminary data.</text>
</comment>
<feature type="signal peptide" evidence="1">
    <location>
        <begin position="1"/>
        <end position="20"/>
    </location>
</feature>
<dbReference type="EMBL" id="JAMYQB010000002">
    <property type="protein sequence ID" value="MER9403082.1"/>
    <property type="molecule type" value="Genomic_DNA"/>
</dbReference>
<keyword evidence="3" id="KW-1185">Reference proteome</keyword>
<name>A0ABV1YTN4_9HYPH</name>
<evidence type="ECO:0000313" key="3">
    <source>
        <dbReference type="Proteomes" id="UP001433071"/>
    </source>
</evidence>
<proteinExistence type="predicted"/>
<reference evidence="2 3" key="1">
    <citation type="journal article" date="2024" name="Proc. Natl. Acad. Sci. U.S.A.">
        <title>The evolutionary genomics of adaptation to stress in wild rhizobium bacteria.</title>
        <authorList>
            <person name="Kehlet-Delgado H."/>
            <person name="Montoya A.P."/>
            <person name="Jensen K.T."/>
            <person name="Wendlandt C.E."/>
            <person name="Dexheimer C."/>
            <person name="Roberts M."/>
            <person name="Torres Martinez L."/>
            <person name="Friesen M.L."/>
            <person name="Griffitts J.S."/>
            <person name="Porter S.S."/>
        </authorList>
    </citation>
    <scope>NUCLEOTIDE SEQUENCE [LARGE SCALE GENOMIC DNA]</scope>
    <source>
        <strain evidence="2 3">M0641</strain>
    </source>
</reference>
<sequence length="87" mass="8944">MMKQVFLAFTVVLAVFAGMAAPARSEPVVTYVLDNGLQTAMRALDLLGNKTQAPLSASPRRAGDGGTTRAVHACAGDGDCGAQIHAD</sequence>
<evidence type="ECO:0000313" key="2">
    <source>
        <dbReference type="EMBL" id="MER9403082.1"/>
    </source>
</evidence>
<feature type="chain" id="PRO_5045453736" evidence="1">
    <location>
        <begin position="21"/>
        <end position="87"/>
    </location>
</feature>
<dbReference type="RefSeq" id="WP_352556232.1">
    <property type="nucleotide sequence ID" value="NZ_JAMYQB010000002.1"/>
</dbReference>
<dbReference type="Proteomes" id="UP001433071">
    <property type="component" value="Unassembled WGS sequence"/>
</dbReference>
<organism evidence="2 3">
    <name type="scientific">Mesorhizobium caraganae</name>
    <dbReference type="NCBI Taxonomy" id="483206"/>
    <lineage>
        <taxon>Bacteria</taxon>
        <taxon>Pseudomonadati</taxon>
        <taxon>Pseudomonadota</taxon>
        <taxon>Alphaproteobacteria</taxon>
        <taxon>Hyphomicrobiales</taxon>
        <taxon>Phyllobacteriaceae</taxon>
        <taxon>Mesorhizobium</taxon>
    </lineage>
</organism>
<evidence type="ECO:0000256" key="1">
    <source>
        <dbReference type="SAM" id="SignalP"/>
    </source>
</evidence>